<evidence type="ECO:0000259" key="8">
    <source>
        <dbReference type="PROSITE" id="PS51686"/>
    </source>
</evidence>
<dbReference type="GO" id="GO:0008173">
    <property type="term" value="F:RNA methyltransferase activity"/>
    <property type="evidence" value="ECO:0007669"/>
    <property type="project" value="InterPro"/>
</dbReference>
<dbReference type="InterPro" id="IPR023267">
    <property type="entry name" value="RCMT"/>
</dbReference>
<gene>
    <name evidence="9" type="ORF">JCM15548_13755</name>
</gene>
<dbReference type="GO" id="GO:0003723">
    <property type="term" value="F:RNA binding"/>
    <property type="evidence" value="ECO:0007669"/>
    <property type="project" value="UniProtKB-UniRule"/>
</dbReference>
<evidence type="ECO:0000256" key="7">
    <source>
        <dbReference type="SAM" id="Phobius"/>
    </source>
</evidence>
<proteinExistence type="inferred from homology"/>
<dbReference type="AlphaFoldDB" id="A0A0E9M1H1"/>
<feature type="active site" description="Nucleophile" evidence="6">
    <location>
        <position position="231"/>
    </location>
</feature>
<dbReference type="InterPro" id="IPR049560">
    <property type="entry name" value="MeTrfase_RsmB-F_NOP2_cat"/>
</dbReference>
<protein>
    <submittedName>
        <fullName evidence="9">tRNA and rRNA cytosine-C5-methylases</fullName>
    </submittedName>
</protein>
<evidence type="ECO:0000256" key="2">
    <source>
        <dbReference type="ARBA" id="ARBA00022603"/>
    </source>
</evidence>
<evidence type="ECO:0000313" key="10">
    <source>
        <dbReference type="Proteomes" id="UP000032900"/>
    </source>
</evidence>
<feature type="binding site" evidence="6">
    <location>
        <position position="161"/>
    </location>
    <ligand>
        <name>S-adenosyl-L-methionine</name>
        <dbReference type="ChEBI" id="CHEBI:59789"/>
    </ligand>
</feature>
<dbReference type="Gene3D" id="3.30.70.1170">
    <property type="entry name" value="Sun protein, domain 3"/>
    <property type="match status" value="1"/>
</dbReference>
<evidence type="ECO:0000256" key="3">
    <source>
        <dbReference type="ARBA" id="ARBA00022679"/>
    </source>
</evidence>
<dbReference type="Proteomes" id="UP000032900">
    <property type="component" value="Unassembled WGS sequence"/>
</dbReference>
<keyword evidence="7" id="KW-0812">Transmembrane</keyword>
<keyword evidence="5 6" id="KW-0694">RNA-binding</keyword>
<organism evidence="9 10">
    <name type="scientific">Geofilum rubicundum JCM 15548</name>
    <dbReference type="NCBI Taxonomy" id="1236989"/>
    <lineage>
        <taxon>Bacteria</taxon>
        <taxon>Pseudomonadati</taxon>
        <taxon>Bacteroidota</taxon>
        <taxon>Bacteroidia</taxon>
        <taxon>Marinilabiliales</taxon>
        <taxon>Marinilabiliaceae</taxon>
        <taxon>Geofilum</taxon>
    </lineage>
</organism>
<name>A0A0E9M1H1_9BACT</name>
<evidence type="ECO:0000256" key="5">
    <source>
        <dbReference type="ARBA" id="ARBA00022884"/>
    </source>
</evidence>
<reference evidence="9 10" key="1">
    <citation type="journal article" date="2015" name="Microbes Environ.">
        <title>Distribution and evolution of nitrogen fixation genes in the phylum bacteroidetes.</title>
        <authorList>
            <person name="Inoue J."/>
            <person name="Oshima K."/>
            <person name="Suda W."/>
            <person name="Sakamoto M."/>
            <person name="Iino T."/>
            <person name="Noda S."/>
            <person name="Hongoh Y."/>
            <person name="Hattori M."/>
            <person name="Ohkuma M."/>
        </authorList>
    </citation>
    <scope>NUCLEOTIDE SEQUENCE [LARGE SCALE GENOMIC DNA]</scope>
    <source>
        <strain evidence="9">JCM 15548</strain>
    </source>
</reference>
<keyword evidence="7" id="KW-0472">Membrane</keyword>
<dbReference type="RefSeq" id="WP_157482832.1">
    <property type="nucleotide sequence ID" value="NZ_BAZW01000046.1"/>
</dbReference>
<dbReference type="Pfam" id="PF17125">
    <property type="entry name" value="Methyltr_RsmF_N"/>
    <property type="match status" value="1"/>
</dbReference>
<keyword evidence="4 6" id="KW-0949">S-adenosyl-L-methionine</keyword>
<dbReference type="PROSITE" id="PS51686">
    <property type="entry name" value="SAM_MT_RSMB_NOP"/>
    <property type="match status" value="1"/>
</dbReference>
<accession>A0A0E9M1H1</accession>
<dbReference type="InterPro" id="IPR001678">
    <property type="entry name" value="MeTrfase_RsmB-F_NOP2_dom"/>
</dbReference>
<dbReference type="SUPFAM" id="SSF53335">
    <property type="entry name" value="S-adenosyl-L-methionine-dependent methyltransferases"/>
    <property type="match status" value="1"/>
</dbReference>
<keyword evidence="7" id="KW-1133">Transmembrane helix</keyword>
<keyword evidence="2 6" id="KW-0489">Methyltransferase</keyword>
<feature type="domain" description="SAM-dependent MTase RsmB/NOP-type" evidence="8">
    <location>
        <begin position="9"/>
        <end position="295"/>
    </location>
</feature>
<sequence>MAVELPEQFIQRLQGQMGTSMLKFVDALRQDPVMSVRLNAQKLAGPPWEGVEAVPWCPTGYYLPQKPVYTLDPLFHAGCYYPQEASSMVLDWLVRQVCDLPEQPVVLDLCGAPGGKSTLLASFLVGKGLLVANEVIKSRATILAENVSKWGFANCVVTRSDPSKFADLTSMFDLMVVDAPCSGEGMFRKDERAIEEWSAANAEMCALRQQRILTDVWPALKQEGYLIYSTCTFNPSENEENMAWMANEAGAEVLALDVPEQWGVENIPIGAGNGLAFYPHKVRGEGFFVAVLRKTAAEKALPSAKRRDKKTFKSRPHQEVATLLNDAPFWFFQEERDGWNAFPKHLALNWLYFSSLWMSFLMVWYWVNP</sequence>
<keyword evidence="10" id="KW-1185">Reference proteome</keyword>
<dbReference type="PANTHER" id="PTHR22807:SF30">
    <property type="entry name" value="28S RRNA (CYTOSINE(4447)-C(5))-METHYLTRANSFERASE-RELATED"/>
    <property type="match status" value="1"/>
</dbReference>
<feature type="transmembrane region" description="Helical" evidence="7">
    <location>
        <begin position="346"/>
        <end position="367"/>
    </location>
</feature>
<dbReference type="STRING" id="1236989.JCM15548_13755"/>
<dbReference type="Pfam" id="PF01189">
    <property type="entry name" value="Methyltr_RsmB-F"/>
    <property type="match status" value="1"/>
</dbReference>
<dbReference type="PRINTS" id="PR02008">
    <property type="entry name" value="RCMTFAMILY"/>
</dbReference>
<dbReference type="Gene3D" id="3.40.50.150">
    <property type="entry name" value="Vaccinia Virus protein VP39"/>
    <property type="match status" value="1"/>
</dbReference>
<dbReference type="GO" id="GO:0001510">
    <property type="term" value="P:RNA methylation"/>
    <property type="evidence" value="ECO:0007669"/>
    <property type="project" value="InterPro"/>
</dbReference>
<feature type="binding site" evidence="6">
    <location>
        <position position="134"/>
    </location>
    <ligand>
        <name>S-adenosyl-L-methionine</name>
        <dbReference type="ChEBI" id="CHEBI:59789"/>
    </ligand>
</feature>
<feature type="binding site" evidence="6">
    <location>
        <position position="178"/>
    </location>
    <ligand>
        <name>S-adenosyl-L-methionine</name>
        <dbReference type="ChEBI" id="CHEBI:59789"/>
    </ligand>
</feature>
<evidence type="ECO:0000313" key="9">
    <source>
        <dbReference type="EMBL" id="GAO31398.1"/>
    </source>
</evidence>
<comment type="similarity">
    <text evidence="6">Belongs to the class I-like SAM-binding methyltransferase superfamily. RsmB/NOP family.</text>
</comment>
<dbReference type="PANTHER" id="PTHR22807">
    <property type="entry name" value="NOP2 YEAST -RELATED NOL1/NOP2/FMU SUN DOMAIN-CONTAINING"/>
    <property type="match status" value="1"/>
</dbReference>
<comment type="caution">
    <text evidence="9">The sequence shown here is derived from an EMBL/GenBank/DDBJ whole genome shotgun (WGS) entry which is preliminary data.</text>
</comment>
<dbReference type="OrthoDB" id="9810297at2"/>
<evidence type="ECO:0000256" key="4">
    <source>
        <dbReference type="ARBA" id="ARBA00022691"/>
    </source>
</evidence>
<dbReference type="InterPro" id="IPR029063">
    <property type="entry name" value="SAM-dependent_MTases_sf"/>
</dbReference>
<dbReference type="InterPro" id="IPR031341">
    <property type="entry name" value="Methyltr_RsmF_N"/>
</dbReference>
<comment type="caution">
    <text evidence="6">Lacks conserved residue(s) required for the propagation of feature annotation.</text>
</comment>
<evidence type="ECO:0000256" key="6">
    <source>
        <dbReference type="PROSITE-ProRule" id="PRU01023"/>
    </source>
</evidence>
<keyword evidence="3 6" id="KW-0808">Transferase</keyword>
<evidence type="ECO:0000256" key="1">
    <source>
        <dbReference type="ARBA" id="ARBA00022490"/>
    </source>
</evidence>
<dbReference type="EMBL" id="BAZW01000046">
    <property type="protein sequence ID" value="GAO31398.1"/>
    <property type="molecule type" value="Genomic_DNA"/>
</dbReference>
<keyword evidence="1" id="KW-0963">Cytoplasm</keyword>